<dbReference type="GO" id="GO:0008270">
    <property type="term" value="F:zinc ion binding"/>
    <property type="evidence" value="ECO:0007669"/>
    <property type="project" value="InterPro"/>
</dbReference>
<proteinExistence type="predicted"/>
<dbReference type="CDD" id="cd00085">
    <property type="entry name" value="HNHc"/>
    <property type="match status" value="1"/>
</dbReference>
<dbReference type="InterPro" id="IPR003615">
    <property type="entry name" value="HNH_nuc"/>
</dbReference>
<dbReference type="Gene3D" id="1.10.30.50">
    <property type="match status" value="1"/>
</dbReference>
<organism evidence="2">
    <name type="scientific">marine sediment metagenome</name>
    <dbReference type="NCBI Taxonomy" id="412755"/>
    <lineage>
        <taxon>unclassified sequences</taxon>
        <taxon>metagenomes</taxon>
        <taxon>ecological metagenomes</taxon>
    </lineage>
</organism>
<feature type="domain" description="HNH" evidence="1">
    <location>
        <begin position="234"/>
        <end position="269"/>
    </location>
</feature>
<dbReference type="GO" id="GO:0003676">
    <property type="term" value="F:nucleic acid binding"/>
    <property type="evidence" value="ECO:0007669"/>
    <property type="project" value="InterPro"/>
</dbReference>
<evidence type="ECO:0000259" key="1">
    <source>
        <dbReference type="Pfam" id="PF01844"/>
    </source>
</evidence>
<name>X1H2Q0_9ZZZZ</name>
<dbReference type="AlphaFoldDB" id="X1H2Q0"/>
<dbReference type="GO" id="GO:0004519">
    <property type="term" value="F:endonuclease activity"/>
    <property type="evidence" value="ECO:0007669"/>
    <property type="project" value="InterPro"/>
</dbReference>
<comment type="caution">
    <text evidence="2">The sequence shown here is derived from an EMBL/GenBank/DDBJ whole genome shotgun (WGS) entry which is preliminary data.</text>
</comment>
<evidence type="ECO:0000313" key="2">
    <source>
        <dbReference type="EMBL" id="GAH63697.1"/>
    </source>
</evidence>
<feature type="non-terminal residue" evidence="2">
    <location>
        <position position="1"/>
    </location>
</feature>
<gene>
    <name evidence="2" type="ORF">S03H2_44494</name>
</gene>
<dbReference type="InterPro" id="IPR002711">
    <property type="entry name" value="HNH"/>
</dbReference>
<dbReference type="Pfam" id="PF01844">
    <property type="entry name" value="HNH"/>
    <property type="match status" value="1"/>
</dbReference>
<protein>
    <recommendedName>
        <fullName evidence="1">HNH domain-containing protein</fullName>
    </recommendedName>
</protein>
<dbReference type="EMBL" id="BARU01027823">
    <property type="protein sequence ID" value="GAH63697.1"/>
    <property type="molecule type" value="Genomic_DNA"/>
</dbReference>
<feature type="non-terminal residue" evidence="2">
    <location>
        <position position="269"/>
    </location>
</feature>
<sequence>PLNAQEKRDAWPGGFTEFILKTAGKPEIERYPGHEFFPELMGAGRRSADRGKFRQLTAQMAMLFLTRRKTNGERLCDIRASDIDDFYYEHLDFDPASPEPVRFVNVLNKIRFFLGDRRKKLAAHEAIHLILLIDSLQDDYTRSWERNFASAFDRFREEVAKDKKTRYEDSPGEFWLRYANWTRVSADHGDTIQRRHEFFCHKMIEWLSPQVKDPIRVFGPIERELIYYRDERECQVCHNKVPWSEAEIHHVRPHADGGATTIANGLLVC</sequence>
<accession>X1H2Q0</accession>
<reference evidence="2" key="1">
    <citation type="journal article" date="2014" name="Front. Microbiol.">
        <title>High frequency of phylogenetically diverse reductive dehalogenase-homologous genes in deep subseafloor sedimentary metagenomes.</title>
        <authorList>
            <person name="Kawai M."/>
            <person name="Futagami T."/>
            <person name="Toyoda A."/>
            <person name="Takaki Y."/>
            <person name="Nishi S."/>
            <person name="Hori S."/>
            <person name="Arai W."/>
            <person name="Tsubouchi T."/>
            <person name="Morono Y."/>
            <person name="Uchiyama I."/>
            <person name="Ito T."/>
            <person name="Fujiyama A."/>
            <person name="Inagaki F."/>
            <person name="Takami H."/>
        </authorList>
    </citation>
    <scope>NUCLEOTIDE SEQUENCE</scope>
    <source>
        <strain evidence="2">Expedition CK06-06</strain>
    </source>
</reference>